<organism evidence="3 4">
    <name type="scientific">Camelina sativa</name>
    <name type="common">False flax</name>
    <name type="synonym">Myagrum sativum</name>
    <dbReference type="NCBI Taxonomy" id="90675"/>
    <lineage>
        <taxon>Eukaryota</taxon>
        <taxon>Viridiplantae</taxon>
        <taxon>Streptophyta</taxon>
        <taxon>Embryophyta</taxon>
        <taxon>Tracheophyta</taxon>
        <taxon>Spermatophyta</taxon>
        <taxon>Magnoliopsida</taxon>
        <taxon>eudicotyledons</taxon>
        <taxon>Gunneridae</taxon>
        <taxon>Pentapetalae</taxon>
        <taxon>rosids</taxon>
        <taxon>malvids</taxon>
        <taxon>Brassicales</taxon>
        <taxon>Brassicaceae</taxon>
        <taxon>Camelineae</taxon>
        <taxon>Camelina</taxon>
    </lineage>
</organism>
<dbReference type="PANTHER" id="PTHR37389:SF32">
    <property type="entry name" value="GLYCINE-RICH PROTEIN"/>
    <property type="match status" value="1"/>
</dbReference>
<feature type="non-terminal residue" evidence="4">
    <location>
        <position position="82"/>
    </location>
</feature>
<feature type="compositionally biased region" description="Gly residues" evidence="1">
    <location>
        <begin position="38"/>
        <end position="47"/>
    </location>
</feature>
<gene>
    <name evidence="4" type="primary">LOC104747191</name>
</gene>
<evidence type="ECO:0000256" key="2">
    <source>
        <dbReference type="SAM" id="SignalP"/>
    </source>
</evidence>
<feature type="chain" id="PRO_5046770205" evidence="2">
    <location>
        <begin position="24"/>
        <end position="82"/>
    </location>
</feature>
<name>A0ABM0W858_CAMSA</name>
<dbReference type="RefSeq" id="XP_010467080.1">
    <property type="nucleotide sequence ID" value="XM_010468778.2"/>
</dbReference>
<sequence length="82" mass="7786">MASKALILFGLFAILLVVSEVSAARQPVSEETVHPDGHGGGYNSGGGGGYNRGGGGGGYNRGGGGGGYNRGGGGGYNRGGGG</sequence>
<dbReference type="GeneID" id="104747191"/>
<feature type="signal peptide" evidence="2">
    <location>
        <begin position="1"/>
        <end position="23"/>
    </location>
</feature>
<proteinExistence type="predicted"/>
<feature type="region of interest" description="Disordered" evidence="1">
    <location>
        <begin position="61"/>
        <end position="82"/>
    </location>
</feature>
<dbReference type="InterPro" id="IPR010800">
    <property type="entry name" value="GRP"/>
</dbReference>
<evidence type="ECO:0000313" key="4">
    <source>
        <dbReference type="RefSeq" id="XP_010467080.1"/>
    </source>
</evidence>
<dbReference type="Pfam" id="PF07172">
    <property type="entry name" value="GRP"/>
    <property type="match status" value="1"/>
</dbReference>
<dbReference type="PANTHER" id="PTHR37389">
    <property type="entry name" value="NODULIN-24"/>
    <property type="match status" value="1"/>
</dbReference>
<accession>A0ABM0W858</accession>
<reference evidence="3" key="1">
    <citation type="journal article" date="2014" name="Nat. Commun.">
        <title>The emerging biofuel crop Camelina sativa retains a highly undifferentiated hexaploid genome structure.</title>
        <authorList>
            <person name="Kagale S."/>
            <person name="Koh C."/>
            <person name="Nixon J."/>
            <person name="Bollina V."/>
            <person name="Clarke W.E."/>
            <person name="Tuteja R."/>
            <person name="Spillane C."/>
            <person name="Robinson S.J."/>
            <person name="Links M.G."/>
            <person name="Clarke C."/>
            <person name="Higgins E.E."/>
            <person name="Huebert T."/>
            <person name="Sharpe A.G."/>
            <person name="Parkin I.A."/>
        </authorList>
    </citation>
    <scope>NUCLEOTIDE SEQUENCE [LARGE SCALE GENOMIC DNA]</scope>
    <source>
        <strain evidence="3">cv. DH55</strain>
    </source>
</reference>
<protein>
    <submittedName>
        <fullName evidence="4">Abscisic acid and environmental stress-inducible protein-like</fullName>
    </submittedName>
</protein>
<keyword evidence="3" id="KW-1185">Reference proteome</keyword>
<feature type="region of interest" description="Disordered" evidence="1">
    <location>
        <begin position="25"/>
        <end position="47"/>
    </location>
</feature>
<evidence type="ECO:0000313" key="3">
    <source>
        <dbReference type="Proteomes" id="UP000694864"/>
    </source>
</evidence>
<keyword evidence="2" id="KW-0732">Signal</keyword>
<evidence type="ECO:0000256" key="1">
    <source>
        <dbReference type="SAM" id="MobiDB-lite"/>
    </source>
</evidence>
<dbReference type="Proteomes" id="UP000694864">
    <property type="component" value="Chromosome 15"/>
</dbReference>
<reference evidence="4" key="2">
    <citation type="submission" date="2025-08" db="UniProtKB">
        <authorList>
            <consortium name="RefSeq"/>
        </authorList>
    </citation>
    <scope>IDENTIFICATION</scope>
    <source>
        <tissue evidence="4">Leaf</tissue>
    </source>
</reference>